<evidence type="ECO:0000256" key="1">
    <source>
        <dbReference type="SAM" id="MobiDB-lite"/>
    </source>
</evidence>
<sequence>MVLKVSSYYLRTTHPCPSWVNGEEGGGCDCLSALQPPLFFLILGLELCKPLFFASRRQNRKPGESKGRAPCCLLPVDDRSQQQLLPGKDASSSSSEPQVVSAHGTPLEIPAPGGRPPPSPQIRDPVPWGASSNFLNSANPDLFPLFPKP</sequence>
<feature type="compositionally biased region" description="Polar residues" evidence="1">
    <location>
        <begin position="130"/>
        <end position="139"/>
    </location>
</feature>
<evidence type="ECO:0000313" key="2">
    <source>
        <dbReference type="EMBL" id="KAF6298837.1"/>
    </source>
</evidence>
<accession>A0A7J7TEL5</accession>
<name>A0A7J7TEL5_RHIFE</name>
<comment type="caution">
    <text evidence="2">The sequence shown here is derived from an EMBL/GenBank/DDBJ whole genome shotgun (WGS) entry which is preliminary data.</text>
</comment>
<dbReference type="Proteomes" id="UP000585614">
    <property type="component" value="Unassembled WGS sequence"/>
</dbReference>
<dbReference type="EMBL" id="JACAGC010000020">
    <property type="protein sequence ID" value="KAF6298837.1"/>
    <property type="molecule type" value="Genomic_DNA"/>
</dbReference>
<evidence type="ECO:0000313" key="3">
    <source>
        <dbReference type="Proteomes" id="UP000585614"/>
    </source>
</evidence>
<protein>
    <submittedName>
        <fullName evidence="2">Uncharacterized protein</fullName>
    </submittedName>
</protein>
<feature type="region of interest" description="Disordered" evidence="1">
    <location>
        <begin position="83"/>
        <end position="149"/>
    </location>
</feature>
<organism evidence="2 3">
    <name type="scientific">Rhinolophus ferrumequinum</name>
    <name type="common">Greater horseshoe bat</name>
    <dbReference type="NCBI Taxonomy" id="59479"/>
    <lineage>
        <taxon>Eukaryota</taxon>
        <taxon>Metazoa</taxon>
        <taxon>Chordata</taxon>
        <taxon>Craniata</taxon>
        <taxon>Vertebrata</taxon>
        <taxon>Euteleostomi</taxon>
        <taxon>Mammalia</taxon>
        <taxon>Eutheria</taxon>
        <taxon>Laurasiatheria</taxon>
        <taxon>Chiroptera</taxon>
        <taxon>Yinpterochiroptera</taxon>
        <taxon>Rhinolophoidea</taxon>
        <taxon>Rhinolophidae</taxon>
        <taxon>Rhinolophinae</taxon>
        <taxon>Rhinolophus</taxon>
    </lineage>
</organism>
<gene>
    <name evidence="2" type="ORF">mRhiFer1_008892</name>
</gene>
<proteinExistence type="predicted"/>
<dbReference type="AlphaFoldDB" id="A0A7J7TEL5"/>
<reference evidence="2 3" key="1">
    <citation type="journal article" date="2020" name="Nature">
        <title>Six reference-quality genomes reveal evolution of bat adaptations.</title>
        <authorList>
            <person name="Jebb D."/>
            <person name="Huang Z."/>
            <person name="Pippel M."/>
            <person name="Hughes G.M."/>
            <person name="Lavrichenko K."/>
            <person name="Devanna P."/>
            <person name="Winkler S."/>
            <person name="Jermiin L.S."/>
            <person name="Skirmuntt E.C."/>
            <person name="Katzourakis A."/>
            <person name="Burkitt-Gray L."/>
            <person name="Ray D.A."/>
            <person name="Sullivan K.A.M."/>
            <person name="Roscito J.G."/>
            <person name="Kirilenko B.M."/>
            <person name="Davalos L.M."/>
            <person name="Corthals A.P."/>
            <person name="Power M.L."/>
            <person name="Jones G."/>
            <person name="Ransome R.D."/>
            <person name="Dechmann D.K.N."/>
            <person name="Locatelli A.G."/>
            <person name="Puechmaille S.J."/>
            <person name="Fedrigo O."/>
            <person name="Jarvis E.D."/>
            <person name="Hiller M."/>
            <person name="Vernes S.C."/>
            <person name="Myers E.W."/>
            <person name="Teeling E.C."/>
        </authorList>
    </citation>
    <scope>NUCLEOTIDE SEQUENCE [LARGE SCALE GENOMIC DNA]</scope>
    <source>
        <strain evidence="2">MRhiFer1</strain>
        <tissue evidence="2">Lung</tissue>
    </source>
</reference>